<keyword evidence="4 9" id="KW-0812">Transmembrane</keyword>
<dbReference type="SMART" id="SM00382">
    <property type="entry name" value="AAA"/>
    <property type="match status" value="1"/>
</dbReference>
<evidence type="ECO:0000256" key="6">
    <source>
        <dbReference type="ARBA" id="ARBA00022840"/>
    </source>
</evidence>
<dbReference type="Pfam" id="PF00664">
    <property type="entry name" value="ABC_membrane"/>
    <property type="match status" value="1"/>
</dbReference>
<dbReference type="InterPro" id="IPR017871">
    <property type="entry name" value="ABC_transporter-like_CS"/>
</dbReference>
<dbReference type="GO" id="GO:0005886">
    <property type="term" value="C:plasma membrane"/>
    <property type="evidence" value="ECO:0007669"/>
    <property type="project" value="UniProtKB-SubCell"/>
</dbReference>
<dbReference type="PANTHER" id="PTHR43394:SF1">
    <property type="entry name" value="ATP-BINDING CASSETTE SUB-FAMILY B MEMBER 10, MITOCHONDRIAL"/>
    <property type="match status" value="1"/>
</dbReference>
<dbReference type="PROSITE" id="PS50893">
    <property type="entry name" value="ABC_TRANSPORTER_2"/>
    <property type="match status" value="1"/>
</dbReference>
<feature type="transmembrane region" description="Helical" evidence="9">
    <location>
        <begin position="130"/>
        <end position="148"/>
    </location>
</feature>
<dbReference type="PANTHER" id="PTHR43394">
    <property type="entry name" value="ATP-DEPENDENT PERMEASE MDL1, MITOCHONDRIAL"/>
    <property type="match status" value="1"/>
</dbReference>
<keyword evidence="5" id="KW-0547">Nucleotide-binding</keyword>
<proteinExistence type="predicted"/>
<dbReference type="OrthoDB" id="9762778at2"/>
<evidence type="ECO:0000256" key="7">
    <source>
        <dbReference type="ARBA" id="ARBA00022989"/>
    </source>
</evidence>
<dbReference type="SUPFAM" id="SSF90123">
    <property type="entry name" value="ABC transporter transmembrane region"/>
    <property type="match status" value="1"/>
</dbReference>
<accession>A0A371J204</accession>
<protein>
    <submittedName>
        <fullName evidence="12">ABC transporter ATP-binding protein</fullName>
    </submittedName>
</protein>
<organism evidence="12 13">
    <name type="scientific">Romboutsia weinsteinii</name>
    <dbReference type="NCBI Taxonomy" id="2020949"/>
    <lineage>
        <taxon>Bacteria</taxon>
        <taxon>Bacillati</taxon>
        <taxon>Bacillota</taxon>
        <taxon>Clostridia</taxon>
        <taxon>Peptostreptococcales</taxon>
        <taxon>Peptostreptococcaceae</taxon>
        <taxon>Romboutsia</taxon>
    </lineage>
</organism>
<dbReference type="RefSeq" id="WP_094366690.1">
    <property type="nucleotide sequence ID" value="NZ_NOJY02000021.1"/>
</dbReference>
<dbReference type="GO" id="GO:0016887">
    <property type="term" value="F:ATP hydrolysis activity"/>
    <property type="evidence" value="ECO:0007669"/>
    <property type="project" value="InterPro"/>
</dbReference>
<comment type="subcellular location">
    <subcellularLocation>
        <location evidence="1">Cell membrane</location>
        <topology evidence="1">Multi-pass membrane protein</topology>
    </subcellularLocation>
</comment>
<dbReference type="Pfam" id="PF00005">
    <property type="entry name" value="ABC_tran"/>
    <property type="match status" value="1"/>
</dbReference>
<evidence type="ECO:0000256" key="2">
    <source>
        <dbReference type="ARBA" id="ARBA00022448"/>
    </source>
</evidence>
<dbReference type="CDD" id="cd18548">
    <property type="entry name" value="ABC_6TM_Tm287_like"/>
    <property type="match status" value="1"/>
</dbReference>
<dbReference type="EMBL" id="NOJY02000021">
    <property type="protein sequence ID" value="RDY26697.1"/>
    <property type="molecule type" value="Genomic_DNA"/>
</dbReference>
<dbReference type="GO" id="GO:0090374">
    <property type="term" value="P:oligopeptide export from mitochondrion"/>
    <property type="evidence" value="ECO:0007669"/>
    <property type="project" value="TreeGrafter"/>
</dbReference>
<sequence length="570" mass="64676">MKKYIKKYYKLFLLSIFFVTLEALIDLIQPGITSNIIDKGIAQNDINYILKEGSKMFIITVFGAIFALTRNIISTNVSQRFAYDLRNDLFTKINTYSFKTIEKFNKASLITRLTNDVTQLQNFVHGMMRVFIKSPILCIGSLIMAIRLNLKMSIVLVVMIIGVFIVISTNLKIGYPLFKKVQKNIDNLNSKIREYLGAVRVVKTFNRYEYEVDKFEHTNEELYNTSTKAMRVMSVFSPFITFIVNMSIVLVLYLGNIPTFDIKIGVIVAYINYMTRILTSLIMISHIFNVFVRAKTSYERVNEVLKEDGDIKENLKNIDRIDSIEFEDIDFSYNKDNENTVLKNINLKISKGQTIGIIGSTGSGKTSIINLIPKFYKIDRGTLKINGIDINKISDKSLRKSVAIVPQKNTLFTGSIADNIRWGSEKATYHEVKQCAQIAEAEEFINSFRDTYSTHIGQGGVNVSGGQKQRISISRALIKRPSLLILDDATSALDAGTEANIKNNLSKYIKDLTCIIIAQRISSVIDCDNIYVLEEGEIVGQGKHDELMKSCKEYKDIFKSQVNRSLGDEE</sequence>
<evidence type="ECO:0000256" key="4">
    <source>
        <dbReference type="ARBA" id="ARBA00022692"/>
    </source>
</evidence>
<dbReference type="GO" id="GO:0015421">
    <property type="term" value="F:ABC-type oligopeptide transporter activity"/>
    <property type="evidence" value="ECO:0007669"/>
    <property type="project" value="TreeGrafter"/>
</dbReference>
<feature type="transmembrane region" description="Helical" evidence="9">
    <location>
        <begin position="267"/>
        <end position="292"/>
    </location>
</feature>
<dbReference type="InterPro" id="IPR027417">
    <property type="entry name" value="P-loop_NTPase"/>
</dbReference>
<keyword evidence="3" id="KW-1003">Cell membrane</keyword>
<name>A0A371J204_9FIRM</name>
<feature type="transmembrane region" description="Helical" evidence="9">
    <location>
        <begin position="154"/>
        <end position="173"/>
    </location>
</feature>
<feature type="domain" description="ABC transmembrane type-1" evidence="11">
    <location>
        <begin position="13"/>
        <end position="293"/>
    </location>
</feature>
<dbReference type="AlphaFoldDB" id="A0A371J204"/>
<dbReference type="InterPro" id="IPR003593">
    <property type="entry name" value="AAA+_ATPase"/>
</dbReference>
<reference evidence="12 13" key="1">
    <citation type="journal article" date="2017" name="Genome Announc.">
        <title>Draft Genome Sequence of Romboutsia weinsteinii sp. nov. Strain CCRI-19649(T) Isolated from Surface Water.</title>
        <authorList>
            <person name="Maheux A.F."/>
            <person name="Boudreau D.K."/>
            <person name="Berube E."/>
            <person name="Boissinot M."/>
            <person name="Cantin P."/>
            <person name="Raymond F."/>
            <person name="Corbeil J."/>
            <person name="Omar R.F."/>
            <person name="Bergeron M.G."/>
        </authorList>
    </citation>
    <scope>NUCLEOTIDE SEQUENCE [LARGE SCALE GENOMIC DNA]</scope>
    <source>
        <strain evidence="12 13">CCRI-19649</strain>
    </source>
</reference>
<keyword evidence="7 9" id="KW-1133">Transmembrane helix</keyword>
<evidence type="ECO:0000256" key="1">
    <source>
        <dbReference type="ARBA" id="ARBA00004651"/>
    </source>
</evidence>
<feature type="transmembrane region" description="Helical" evidence="9">
    <location>
        <begin position="235"/>
        <end position="255"/>
    </location>
</feature>
<keyword evidence="2" id="KW-0813">Transport</keyword>
<evidence type="ECO:0000256" key="5">
    <source>
        <dbReference type="ARBA" id="ARBA00022741"/>
    </source>
</evidence>
<dbReference type="InterPro" id="IPR011527">
    <property type="entry name" value="ABC1_TM_dom"/>
</dbReference>
<comment type="caution">
    <text evidence="12">The sequence shown here is derived from an EMBL/GenBank/DDBJ whole genome shotgun (WGS) entry which is preliminary data.</text>
</comment>
<dbReference type="Proteomes" id="UP000215694">
    <property type="component" value="Unassembled WGS sequence"/>
</dbReference>
<gene>
    <name evidence="12" type="ORF">CHL78_012150</name>
</gene>
<evidence type="ECO:0000259" key="11">
    <source>
        <dbReference type="PROSITE" id="PS50929"/>
    </source>
</evidence>
<evidence type="ECO:0000256" key="9">
    <source>
        <dbReference type="SAM" id="Phobius"/>
    </source>
</evidence>
<keyword evidence="6 12" id="KW-0067">ATP-binding</keyword>
<dbReference type="SUPFAM" id="SSF52540">
    <property type="entry name" value="P-loop containing nucleoside triphosphate hydrolases"/>
    <property type="match status" value="1"/>
</dbReference>
<feature type="transmembrane region" description="Helical" evidence="9">
    <location>
        <begin position="54"/>
        <end position="73"/>
    </location>
</feature>
<dbReference type="Gene3D" id="1.20.1560.10">
    <property type="entry name" value="ABC transporter type 1, transmembrane domain"/>
    <property type="match status" value="1"/>
</dbReference>
<dbReference type="GO" id="GO:0005524">
    <property type="term" value="F:ATP binding"/>
    <property type="evidence" value="ECO:0007669"/>
    <property type="project" value="UniProtKB-KW"/>
</dbReference>
<evidence type="ECO:0000313" key="12">
    <source>
        <dbReference type="EMBL" id="RDY26697.1"/>
    </source>
</evidence>
<dbReference type="PROSITE" id="PS50929">
    <property type="entry name" value="ABC_TM1F"/>
    <property type="match status" value="1"/>
</dbReference>
<dbReference type="Gene3D" id="3.40.50.300">
    <property type="entry name" value="P-loop containing nucleotide triphosphate hydrolases"/>
    <property type="match status" value="1"/>
</dbReference>
<evidence type="ECO:0000313" key="13">
    <source>
        <dbReference type="Proteomes" id="UP000215694"/>
    </source>
</evidence>
<dbReference type="PROSITE" id="PS00211">
    <property type="entry name" value="ABC_TRANSPORTER_1"/>
    <property type="match status" value="1"/>
</dbReference>
<feature type="domain" description="ABC transporter" evidence="10">
    <location>
        <begin position="324"/>
        <end position="560"/>
    </location>
</feature>
<dbReference type="InterPro" id="IPR003439">
    <property type="entry name" value="ABC_transporter-like_ATP-bd"/>
</dbReference>
<dbReference type="InterPro" id="IPR036640">
    <property type="entry name" value="ABC1_TM_sf"/>
</dbReference>
<keyword evidence="8 9" id="KW-0472">Membrane</keyword>
<dbReference type="FunFam" id="3.40.50.300:FF:000221">
    <property type="entry name" value="Multidrug ABC transporter ATP-binding protein"/>
    <property type="match status" value="1"/>
</dbReference>
<dbReference type="InterPro" id="IPR039421">
    <property type="entry name" value="Type_1_exporter"/>
</dbReference>
<keyword evidence="13" id="KW-1185">Reference proteome</keyword>
<evidence type="ECO:0000256" key="3">
    <source>
        <dbReference type="ARBA" id="ARBA00022475"/>
    </source>
</evidence>
<evidence type="ECO:0000259" key="10">
    <source>
        <dbReference type="PROSITE" id="PS50893"/>
    </source>
</evidence>
<evidence type="ECO:0000256" key="8">
    <source>
        <dbReference type="ARBA" id="ARBA00023136"/>
    </source>
</evidence>